<comment type="caution">
    <text evidence="8">The sequence shown here is derived from an EMBL/GenBank/DDBJ whole genome shotgun (WGS) entry which is preliminary data.</text>
</comment>
<evidence type="ECO:0000256" key="2">
    <source>
        <dbReference type="ARBA" id="ARBA00022714"/>
    </source>
</evidence>
<protein>
    <recommendedName>
        <fullName evidence="7">Glutaredoxin domain-containing protein</fullName>
    </recommendedName>
</protein>
<organism evidence="8 9">
    <name type="scientific">Ceratodon purpureus</name>
    <name type="common">Fire moss</name>
    <name type="synonym">Dicranum purpureum</name>
    <dbReference type="NCBI Taxonomy" id="3225"/>
    <lineage>
        <taxon>Eukaryota</taxon>
        <taxon>Viridiplantae</taxon>
        <taxon>Streptophyta</taxon>
        <taxon>Embryophyta</taxon>
        <taxon>Bryophyta</taxon>
        <taxon>Bryophytina</taxon>
        <taxon>Bryopsida</taxon>
        <taxon>Dicranidae</taxon>
        <taxon>Pseudoditrichales</taxon>
        <taxon>Ditrichaceae</taxon>
        <taxon>Ceratodon</taxon>
    </lineage>
</organism>
<dbReference type="OrthoDB" id="415696at2759"/>
<dbReference type="GO" id="GO:0051537">
    <property type="term" value="F:2 iron, 2 sulfur cluster binding"/>
    <property type="evidence" value="ECO:0007669"/>
    <property type="project" value="UniProtKB-KW"/>
</dbReference>
<gene>
    <name evidence="8" type="ORF">KC19_1G020400</name>
</gene>
<evidence type="ECO:0000256" key="3">
    <source>
        <dbReference type="ARBA" id="ARBA00022723"/>
    </source>
</evidence>
<evidence type="ECO:0000259" key="7">
    <source>
        <dbReference type="Pfam" id="PF00462"/>
    </source>
</evidence>
<keyword evidence="4" id="KW-0408">Iron</keyword>
<evidence type="ECO:0000256" key="5">
    <source>
        <dbReference type="ARBA" id="ARBA00023014"/>
    </source>
</evidence>
<feature type="domain" description="Glutaredoxin" evidence="7">
    <location>
        <begin position="97"/>
        <end position="161"/>
    </location>
</feature>
<keyword evidence="9" id="KW-1185">Reference proteome</keyword>
<proteinExistence type="inferred from homology"/>
<keyword evidence="5" id="KW-0411">Iron-sulfur</keyword>
<dbReference type="InterPro" id="IPR036249">
    <property type="entry name" value="Thioredoxin-like_sf"/>
</dbReference>
<dbReference type="SUPFAM" id="SSF52833">
    <property type="entry name" value="Thioredoxin-like"/>
    <property type="match status" value="1"/>
</dbReference>
<dbReference type="FunFam" id="3.40.30.10:FF:000005">
    <property type="entry name" value="Glutaredoxin 5"/>
    <property type="match status" value="1"/>
</dbReference>
<dbReference type="Pfam" id="PF00462">
    <property type="entry name" value="Glutaredoxin"/>
    <property type="match status" value="1"/>
</dbReference>
<dbReference type="Gene3D" id="3.40.30.10">
    <property type="entry name" value="Glutaredoxin"/>
    <property type="match status" value="1"/>
</dbReference>
<evidence type="ECO:0000313" key="8">
    <source>
        <dbReference type="EMBL" id="KAG0589429.1"/>
    </source>
</evidence>
<dbReference type="PANTHER" id="PTHR10293">
    <property type="entry name" value="GLUTAREDOXIN FAMILY MEMBER"/>
    <property type="match status" value="1"/>
</dbReference>
<dbReference type="EMBL" id="CM026421">
    <property type="protein sequence ID" value="KAG0589429.1"/>
    <property type="molecule type" value="Genomic_DNA"/>
</dbReference>
<dbReference type="Proteomes" id="UP000822688">
    <property type="component" value="Chromosome 1"/>
</dbReference>
<evidence type="ECO:0000313" key="9">
    <source>
        <dbReference type="Proteomes" id="UP000822688"/>
    </source>
</evidence>
<dbReference type="InterPro" id="IPR033658">
    <property type="entry name" value="GRX_PICOT-like"/>
</dbReference>
<keyword evidence="6" id="KW-0676">Redox-active center</keyword>
<keyword evidence="2" id="KW-0001">2Fe-2S</keyword>
<dbReference type="GO" id="GO:0046872">
    <property type="term" value="F:metal ion binding"/>
    <property type="evidence" value="ECO:0007669"/>
    <property type="project" value="UniProtKB-KW"/>
</dbReference>
<evidence type="ECO:0000256" key="1">
    <source>
        <dbReference type="ARBA" id="ARBA00008983"/>
    </source>
</evidence>
<dbReference type="CDD" id="cd03028">
    <property type="entry name" value="GRX_PICOT_like"/>
    <property type="match status" value="1"/>
</dbReference>
<evidence type="ECO:0000256" key="4">
    <source>
        <dbReference type="ARBA" id="ARBA00023004"/>
    </source>
</evidence>
<dbReference type="PANTHER" id="PTHR10293:SF16">
    <property type="entry name" value="GLUTAREDOXIN-RELATED PROTEIN 5, MITOCHONDRIAL"/>
    <property type="match status" value="1"/>
</dbReference>
<dbReference type="EMBL" id="CM026421">
    <property type="protein sequence ID" value="KAG0589432.1"/>
    <property type="molecule type" value="Genomic_DNA"/>
</dbReference>
<dbReference type="NCBIfam" id="TIGR00365">
    <property type="entry name" value="Grx4 family monothiol glutaredoxin"/>
    <property type="match status" value="1"/>
</dbReference>
<dbReference type="EMBL" id="CM026421">
    <property type="protein sequence ID" value="KAG0589428.1"/>
    <property type="molecule type" value="Genomic_DNA"/>
</dbReference>
<name>A0A8T0J2S4_CERPU</name>
<reference evidence="8" key="1">
    <citation type="submission" date="2020-06" db="EMBL/GenBank/DDBJ databases">
        <title>WGS assembly of Ceratodon purpureus strain R40.</title>
        <authorList>
            <person name="Carey S.B."/>
            <person name="Jenkins J."/>
            <person name="Shu S."/>
            <person name="Lovell J.T."/>
            <person name="Sreedasyam A."/>
            <person name="Maumus F."/>
            <person name="Tiley G.P."/>
            <person name="Fernandez-Pozo N."/>
            <person name="Barry K."/>
            <person name="Chen C."/>
            <person name="Wang M."/>
            <person name="Lipzen A."/>
            <person name="Daum C."/>
            <person name="Saski C.A."/>
            <person name="Payton A.C."/>
            <person name="Mcbreen J.C."/>
            <person name="Conrad R.E."/>
            <person name="Kollar L.M."/>
            <person name="Olsson S."/>
            <person name="Huttunen S."/>
            <person name="Landis J.B."/>
            <person name="Wickett N.J."/>
            <person name="Johnson M.G."/>
            <person name="Rensing S.A."/>
            <person name="Grimwood J."/>
            <person name="Schmutz J."/>
            <person name="Mcdaniel S.F."/>
        </authorList>
    </citation>
    <scope>NUCLEOTIDE SEQUENCE</scope>
    <source>
        <strain evidence="8">R40</strain>
    </source>
</reference>
<keyword evidence="3" id="KW-0479">Metal-binding</keyword>
<dbReference type="GO" id="GO:0005759">
    <property type="term" value="C:mitochondrial matrix"/>
    <property type="evidence" value="ECO:0007669"/>
    <property type="project" value="TreeGrafter"/>
</dbReference>
<dbReference type="InterPro" id="IPR004480">
    <property type="entry name" value="Monothiol_GRX-rel"/>
</dbReference>
<sequence>MLRTGGRALSQVLRRAVASAPPPSHGGHSRVLAAAASVASSPSRFDAVPWLQQRAGFSIPAGGEADSHDDFKPVQKQGSAIPSAYEAIEKDVKENPVMVYMKGVPDAPQCGFSAMVVRILDEYEVNYKTRNVLADPELRTAIKDYSKWPTIPQVYVNGEFVGGSDILISMHRSGELETLLKDVKK</sequence>
<dbReference type="PROSITE" id="PS51354">
    <property type="entry name" value="GLUTAREDOXIN_2"/>
    <property type="match status" value="1"/>
</dbReference>
<accession>A0A8T0J2S4</accession>
<evidence type="ECO:0000256" key="6">
    <source>
        <dbReference type="ARBA" id="ARBA00023284"/>
    </source>
</evidence>
<comment type="similarity">
    <text evidence="1">Belongs to the glutaredoxin family. CGFS subfamily.</text>
</comment>
<dbReference type="InterPro" id="IPR002109">
    <property type="entry name" value="Glutaredoxin"/>
</dbReference>
<dbReference type="AlphaFoldDB" id="A0A8T0J2S4"/>